<dbReference type="Proteomes" id="UP000324800">
    <property type="component" value="Unassembled WGS sequence"/>
</dbReference>
<proteinExistence type="predicted"/>
<reference evidence="2 3" key="1">
    <citation type="submission" date="2019-03" db="EMBL/GenBank/DDBJ databases">
        <title>Single cell metagenomics reveals metabolic interactions within the superorganism composed of flagellate Streblomastix strix and complex community of Bacteroidetes bacteria on its surface.</title>
        <authorList>
            <person name="Treitli S.C."/>
            <person name="Kolisko M."/>
            <person name="Husnik F."/>
            <person name="Keeling P."/>
            <person name="Hampl V."/>
        </authorList>
    </citation>
    <scope>NUCLEOTIDE SEQUENCE [LARGE SCALE GENOMIC DNA]</scope>
    <source>
        <strain evidence="2">ST1C</strain>
    </source>
</reference>
<dbReference type="EMBL" id="SNRW01003762">
    <property type="protein sequence ID" value="KAA6388977.1"/>
    <property type="molecule type" value="Genomic_DNA"/>
</dbReference>
<feature type="compositionally biased region" description="Polar residues" evidence="1">
    <location>
        <begin position="119"/>
        <end position="141"/>
    </location>
</feature>
<evidence type="ECO:0000313" key="3">
    <source>
        <dbReference type="Proteomes" id="UP000324800"/>
    </source>
</evidence>
<dbReference type="AlphaFoldDB" id="A0A5J4W244"/>
<accession>A0A5J4W244</accession>
<evidence type="ECO:0000313" key="2">
    <source>
        <dbReference type="EMBL" id="KAA6388977.1"/>
    </source>
</evidence>
<feature type="region of interest" description="Disordered" evidence="1">
    <location>
        <begin position="80"/>
        <end position="141"/>
    </location>
</feature>
<protein>
    <submittedName>
        <fullName evidence="2">Uncharacterized protein</fullName>
    </submittedName>
</protein>
<comment type="caution">
    <text evidence="2">The sequence shown here is derived from an EMBL/GenBank/DDBJ whole genome shotgun (WGS) entry which is preliminary data.</text>
</comment>
<sequence>METDKGSGIYTKGVFPSIQERGQRKDIVREAENLSVLGLRRRGNSIHREIGRRIKRKHNRINTSRTGQMVQSNTYNSEVSLEMDENSGCERTEQGNTNDSFQDEWNRSSERFDKESRLGNKSRSKISLSPPNSISTTQTIPSIRSNGESLLIQGNAVRNTALPNLLRTSTNNGSNEDMERVRHMNFELLRRSAPPTLEQRKIAKINLDNNVNPGSIWLDNSLREIRNRTKTTDQLPRIDLGLGKMYIKMTDL</sequence>
<organism evidence="2 3">
    <name type="scientific">Streblomastix strix</name>
    <dbReference type="NCBI Taxonomy" id="222440"/>
    <lineage>
        <taxon>Eukaryota</taxon>
        <taxon>Metamonada</taxon>
        <taxon>Preaxostyla</taxon>
        <taxon>Oxymonadida</taxon>
        <taxon>Streblomastigidae</taxon>
        <taxon>Streblomastix</taxon>
    </lineage>
</organism>
<gene>
    <name evidence="2" type="ORF">EZS28_015496</name>
</gene>
<feature type="compositionally biased region" description="Basic and acidic residues" evidence="1">
    <location>
        <begin position="104"/>
        <end position="118"/>
    </location>
</feature>
<name>A0A5J4W244_9EUKA</name>
<evidence type="ECO:0000256" key="1">
    <source>
        <dbReference type="SAM" id="MobiDB-lite"/>
    </source>
</evidence>